<reference evidence="5" key="1">
    <citation type="submission" date="2019-03" db="EMBL/GenBank/DDBJ databases">
        <title>Snf2 controls pulcherriminic acid biosynthesis and connects pigmentation and antifungal activity of the yeast Metschnikowia pulcherrima.</title>
        <authorList>
            <person name="Gore-Lloyd D."/>
            <person name="Sumann I."/>
            <person name="Brachmann A.O."/>
            <person name="Schneeberger K."/>
            <person name="Ortiz-Merino R.A."/>
            <person name="Moreno-Beltran M."/>
            <person name="Schlaefli M."/>
            <person name="Kirner P."/>
            <person name="Santos Kron A."/>
            <person name="Wolfe K.H."/>
            <person name="Piel J."/>
            <person name="Ahrens C.H."/>
            <person name="Henk D."/>
            <person name="Freimoser F.M."/>
        </authorList>
    </citation>
    <scope>NUCLEOTIDE SEQUENCE [LARGE SCALE GENOMIC DNA]</scope>
    <source>
        <strain evidence="5">APC 1.2</strain>
    </source>
</reference>
<accession>A0A4P6XMW4</accession>
<dbReference type="InterPro" id="IPR039779">
    <property type="entry name" value="RFX-like"/>
</dbReference>
<feature type="compositionally biased region" description="Polar residues" evidence="2">
    <location>
        <begin position="91"/>
        <end position="110"/>
    </location>
</feature>
<evidence type="ECO:0000259" key="3">
    <source>
        <dbReference type="PROSITE" id="PS51526"/>
    </source>
</evidence>
<dbReference type="PROSITE" id="PS51526">
    <property type="entry name" value="RFX_DBD"/>
    <property type="match status" value="1"/>
</dbReference>
<dbReference type="InterPro" id="IPR003150">
    <property type="entry name" value="DNA-bd_RFX"/>
</dbReference>
<dbReference type="PANTHER" id="PTHR12619">
    <property type="entry name" value="RFX TRANSCRIPTION FACTOR FAMILY"/>
    <property type="match status" value="1"/>
</dbReference>
<proteinExistence type="predicted"/>
<protein>
    <submittedName>
        <fullName evidence="4">Regulatory factor X</fullName>
    </submittedName>
</protein>
<gene>
    <name evidence="4" type="primary">MPUL0B08030</name>
    <name evidence="4" type="ORF">METSCH_B08030</name>
</gene>
<dbReference type="GO" id="GO:0000978">
    <property type="term" value="F:RNA polymerase II cis-regulatory region sequence-specific DNA binding"/>
    <property type="evidence" value="ECO:0007669"/>
    <property type="project" value="TreeGrafter"/>
</dbReference>
<feature type="region of interest" description="Disordered" evidence="2">
    <location>
        <begin position="89"/>
        <end position="130"/>
    </location>
</feature>
<dbReference type="Gene3D" id="1.10.10.10">
    <property type="entry name" value="Winged helix-like DNA-binding domain superfamily/Winged helix DNA-binding domain"/>
    <property type="match status" value="1"/>
</dbReference>
<dbReference type="Pfam" id="PF02257">
    <property type="entry name" value="RFX_DNA_binding"/>
    <property type="match status" value="1"/>
</dbReference>
<dbReference type="PANTHER" id="PTHR12619:SF5">
    <property type="entry name" value="TRANSCRIPTION FACTOR RFX4"/>
    <property type="match status" value="1"/>
</dbReference>
<dbReference type="Pfam" id="PF25340">
    <property type="entry name" value="BCD_RFX"/>
    <property type="match status" value="1"/>
</dbReference>
<feature type="domain" description="RFX-type winged-helix" evidence="3">
    <location>
        <begin position="354"/>
        <end position="429"/>
    </location>
</feature>
<dbReference type="STRING" id="2163413.A0A4P6XMW4"/>
<name>A0A4P6XMW4_9ASCO</name>
<feature type="compositionally biased region" description="Polar residues" evidence="2">
    <location>
        <begin position="120"/>
        <end position="130"/>
    </location>
</feature>
<dbReference type="SUPFAM" id="SSF46785">
    <property type="entry name" value="Winged helix' DNA-binding domain"/>
    <property type="match status" value="1"/>
</dbReference>
<dbReference type="GO" id="GO:0000981">
    <property type="term" value="F:DNA-binding transcription factor activity, RNA polymerase II-specific"/>
    <property type="evidence" value="ECO:0007669"/>
    <property type="project" value="TreeGrafter"/>
</dbReference>
<evidence type="ECO:0000256" key="2">
    <source>
        <dbReference type="SAM" id="MobiDB-lite"/>
    </source>
</evidence>
<dbReference type="Proteomes" id="UP000292447">
    <property type="component" value="Chromosome II"/>
</dbReference>
<keyword evidence="1" id="KW-0238">DNA-binding</keyword>
<dbReference type="InterPro" id="IPR036388">
    <property type="entry name" value="WH-like_DNA-bd_sf"/>
</dbReference>
<dbReference type="AlphaFoldDB" id="A0A4P6XMW4"/>
<dbReference type="InterPro" id="IPR036390">
    <property type="entry name" value="WH_DNA-bd_sf"/>
</dbReference>
<sequence>MDPLHHPLNAQAALPEPATSLHLAASPAFSTYTSLAGHDLGQLSPSPHILTHASSFAYSGPDLAIAFSHDAPSQGLAGYTNEHRHRIEHGQNGQNRPNGQVRRNGQTLGSTLGPPLALPVSSNPYPTGQRSLSLRQHIASSMHQAPPNFENSRTGAMSISGQNFGHENAPFTHKPALSHDLNFSNGSNFNAYQHPSPMASRPVQGSPQGGNRSFDQFQAQFATSHDELPVQHVMQVSGQGETLHVPAMTSARFQNLQKGAEQSPATGMSAPSLSASTLLGLEPPKKKHRADTQQDTERHLVTLAGAVSAAGLAESAAKVRIMASDSGMLKNDPLFGQLCNPKAIKQDRHHQVLALAWLSQACEAAPAAVVPRNRIYARYVQMCGEYTLCPLLPAAFGRLVCLLFPNLTTRRLGMRGKLKYHYCGVKLRGDHHSQAASPLSAYSSVMGSPPSNCHTPLQTESPGVAQKPMFATPMSVTTVQDHFLVNDYKYVPSLYGMVEQSIVHDHEHNGLTLPSIHAFLPKDLDYDPDIADTLGALVKIQCTAMFELIRYMKKDDLFRALVPLPPILSAPLFKLLNSENAVEWAGECDMAMYRAMVKMLSRLHLKGASKDIVAILREICQSFVAKLVAALGDRFSLTFKAMKIKLARQFIKLVSRLLRCIETGFRASIVLANGNDRNNMLQDWVKLDFSDTVLREIPCCPDTAQSIIHILEHQVVQLLQEPPQDGAILARYASFLFDLPALFPKVNPWLFSLLLSNLLTSFIREMSMVGSRSFKLWWIVGCWINEYMSWSFELGGYLYDEFCPPHDESAMGFDLGIGFSANISGITDFHGHEKLVSSVDLLAGEHSPLQ</sequence>
<evidence type="ECO:0000256" key="1">
    <source>
        <dbReference type="ARBA" id="ARBA00023125"/>
    </source>
</evidence>
<dbReference type="EMBL" id="CP034457">
    <property type="protein sequence ID" value="QBM87596.1"/>
    <property type="molecule type" value="Genomic_DNA"/>
</dbReference>
<evidence type="ECO:0000313" key="5">
    <source>
        <dbReference type="Proteomes" id="UP000292447"/>
    </source>
</evidence>
<dbReference type="InterPro" id="IPR057321">
    <property type="entry name" value="RFX1-4/6/8-like_BCD"/>
</dbReference>
<keyword evidence="5" id="KW-1185">Reference proteome</keyword>
<organism evidence="4 5">
    <name type="scientific">Metschnikowia aff. pulcherrima</name>
    <dbReference type="NCBI Taxonomy" id="2163413"/>
    <lineage>
        <taxon>Eukaryota</taxon>
        <taxon>Fungi</taxon>
        <taxon>Dikarya</taxon>
        <taxon>Ascomycota</taxon>
        <taxon>Saccharomycotina</taxon>
        <taxon>Pichiomycetes</taxon>
        <taxon>Metschnikowiaceae</taxon>
        <taxon>Metschnikowia</taxon>
    </lineage>
</organism>
<evidence type="ECO:0000313" key="4">
    <source>
        <dbReference type="EMBL" id="QBM87596.1"/>
    </source>
</evidence>